<protein>
    <submittedName>
        <fullName evidence="2">DUF2793 domain-containing protein</fullName>
    </submittedName>
</protein>
<name>A0AA46A6N4_9RHOB</name>
<organism evidence="1 3">
    <name type="scientific">Paracoccus saliphilus</name>
    <dbReference type="NCBI Taxonomy" id="405559"/>
    <lineage>
        <taxon>Bacteria</taxon>
        <taxon>Pseudomonadati</taxon>
        <taxon>Pseudomonadota</taxon>
        <taxon>Alphaproteobacteria</taxon>
        <taxon>Rhodobacterales</taxon>
        <taxon>Paracoccaceae</taxon>
        <taxon>Paracoccus</taxon>
    </lineage>
</organism>
<dbReference type="EMBL" id="FTOU01000012">
    <property type="protein sequence ID" value="SIT01021.1"/>
    <property type="molecule type" value="Genomic_DNA"/>
</dbReference>
<reference evidence="1 3" key="1">
    <citation type="submission" date="2017-01" db="EMBL/GenBank/DDBJ databases">
        <authorList>
            <person name="Varghese N."/>
            <person name="Submissions S."/>
        </authorList>
    </citation>
    <scope>NUCLEOTIDE SEQUENCE [LARGE SCALE GENOMIC DNA]</scope>
    <source>
        <strain evidence="1 3">DSM 18447</strain>
    </source>
</reference>
<evidence type="ECO:0000313" key="4">
    <source>
        <dbReference type="Proteomes" id="UP001215549"/>
    </source>
</evidence>
<dbReference type="Proteomes" id="UP001215549">
    <property type="component" value="Chromosome"/>
</dbReference>
<dbReference type="RefSeq" id="WP_076527159.1">
    <property type="nucleotide sequence ID" value="NZ_CP067140.1"/>
</dbReference>
<proteinExistence type="predicted"/>
<dbReference type="Proteomes" id="UP000186216">
    <property type="component" value="Unassembled WGS sequence"/>
</dbReference>
<evidence type="ECO:0000313" key="2">
    <source>
        <dbReference type="EMBL" id="WCR04460.1"/>
    </source>
</evidence>
<sequence length="240" mass="25112">MTAHDTMRLKMPLLQPAQAQKHVTVNEALMRLDGMVNLVLQSISVRLPPLAVIDGQCWGVPSGAEGAWAGQGGRIAIGSNGGWVFVTPSAGMRGFVADRGAQAIHDGAEWVVGAVTLGGYGSGMVAGMAEAEVSVGSGASFETPVIIPDGVMVIGAVARVIEPLRGSLSKWRLGTKGAEDRFGKGLGIQKNSWARGILGSPVSYYAPAPLVMTAEGGEFAAGRVRLAVHWWELRLPRMEG</sequence>
<keyword evidence="4" id="KW-1185">Reference proteome</keyword>
<accession>A0AA46A6N4</accession>
<dbReference type="AlphaFoldDB" id="A0AA46A6N4"/>
<dbReference type="Pfam" id="PF10983">
    <property type="entry name" value="DUF2793"/>
    <property type="match status" value="1"/>
</dbReference>
<dbReference type="InterPro" id="IPR021251">
    <property type="entry name" value="DUF2793"/>
</dbReference>
<dbReference type="EMBL" id="CP067140">
    <property type="protein sequence ID" value="WCR04460.1"/>
    <property type="molecule type" value="Genomic_DNA"/>
</dbReference>
<reference evidence="2 4" key="2">
    <citation type="submission" date="2021-01" db="EMBL/GenBank/DDBJ databases">
        <title>Biogeographic distribution of Paracoccus.</title>
        <authorList>
            <person name="Hollensteiner J."/>
            <person name="Leineberger J."/>
            <person name="Brinkhoff T."/>
            <person name="Daniel R."/>
        </authorList>
    </citation>
    <scope>NUCLEOTIDE SEQUENCE [LARGE SCALE GENOMIC DNA]</scope>
    <source>
        <strain evidence="2 4">DSM 18447</strain>
    </source>
</reference>
<evidence type="ECO:0000313" key="3">
    <source>
        <dbReference type="Proteomes" id="UP000186216"/>
    </source>
</evidence>
<evidence type="ECO:0000313" key="1">
    <source>
        <dbReference type="EMBL" id="SIT01021.1"/>
    </source>
</evidence>
<gene>
    <name evidence="2" type="ORF">JHX88_06960</name>
    <name evidence="1" type="ORF">SAMN05421772_11255</name>
</gene>